<comment type="cofactor">
    <cofactor evidence="2 10">
        <name>Mg(2+)</name>
        <dbReference type="ChEBI" id="CHEBI:18420"/>
    </cofactor>
</comment>
<dbReference type="GeneID" id="33572714"/>
<dbReference type="Gene3D" id="3.40.970.10">
    <property type="entry name" value="Ribonuclease H1, N-terminal domain"/>
    <property type="match status" value="1"/>
</dbReference>
<dbReference type="InterPro" id="IPR002156">
    <property type="entry name" value="RNaseH_domain"/>
</dbReference>
<accession>A0A1Y2GPH9</accession>
<dbReference type="EMBL" id="MCFF01000016">
    <property type="protein sequence ID" value="ORZ17506.1"/>
    <property type="molecule type" value="Genomic_DNA"/>
</dbReference>
<feature type="domain" description="RNase H type-1" evidence="12">
    <location>
        <begin position="107"/>
        <end position="255"/>
    </location>
</feature>
<dbReference type="Proteomes" id="UP000193648">
    <property type="component" value="Unassembled WGS sequence"/>
</dbReference>
<evidence type="ECO:0000256" key="5">
    <source>
        <dbReference type="ARBA" id="ARBA00022722"/>
    </source>
</evidence>
<name>A0A1Y2GPH9_9FUNG</name>
<dbReference type="CDD" id="cd09280">
    <property type="entry name" value="RNase_HI_eukaryote_like"/>
    <property type="match status" value="1"/>
</dbReference>
<dbReference type="OrthoDB" id="128665at2759"/>
<dbReference type="InterPro" id="IPR036397">
    <property type="entry name" value="RNaseH_sf"/>
</dbReference>
<dbReference type="GO" id="GO:0003676">
    <property type="term" value="F:nucleic acid binding"/>
    <property type="evidence" value="ECO:0007669"/>
    <property type="project" value="UniProtKB-UniRule"/>
</dbReference>
<keyword evidence="7 10" id="KW-0255">Endonuclease</keyword>
<protein>
    <recommendedName>
        <fullName evidence="4 10">Ribonuclease H</fullName>
        <shortName evidence="10">RNase H</shortName>
        <ecNumber evidence="4 10">3.1.26.4</ecNumber>
    </recommendedName>
</protein>
<dbReference type="InterPro" id="IPR009027">
    <property type="entry name" value="Ribosomal_bL9/RNase_H1_N"/>
</dbReference>
<evidence type="ECO:0000256" key="7">
    <source>
        <dbReference type="ARBA" id="ARBA00022759"/>
    </source>
</evidence>
<comment type="catalytic activity">
    <reaction evidence="1 10">
        <text>Endonucleolytic cleavage to 5'-phosphomonoester.</text>
        <dbReference type="EC" id="3.1.26.4"/>
    </reaction>
</comment>
<dbReference type="STRING" id="64571.A0A1Y2GPH9"/>
<dbReference type="PIRSF" id="PIRSF036852">
    <property type="entry name" value="Ribonuclease_H1_euk"/>
    <property type="match status" value="1"/>
</dbReference>
<dbReference type="GO" id="GO:0004523">
    <property type="term" value="F:RNA-DNA hybrid ribonuclease activity"/>
    <property type="evidence" value="ECO:0007669"/>
    <property type="project" value="UniProtKB-UniRule"/>
</dbReference>
<dbReference type="InterPro" id="IPR037056">
    <property type="entry name" value="RNase_H1_N_sf"/>
</dbReference>
<dbReference type="InterPro" id="IPR011320">
    <property type="entry name" value="RNase_H1_N"/>
</dbReference>
<dbReference type="EC" id="3.1.26.4" evidence="4 10"/>
<keyword evidence="9 10" id="KW-0460">Magnesium</keyword>
<dbReference type="GO" id="GO:0000287">
    <property type="term" value="F:magnesium ion binding"/>
    <property type="evidence" value="ECO:0007669"/>
    <property type="project" value="UniProtKB-UniRule"/>
</dbReference>
<dbReference type="SUPFAM" id="SSF55658">
    <property type="entry name" value="L9 N-domain-like"/>
    <property type="match status" value="1"/>
</dbReference>
<dbReference type="PROSITE" id="PS50879">
    <property type="entry name" value="RNASE_H_1"/>
    <property type="match status" value="1"/>
</dbReference>
<dbReference type="Pfam" id="PF01693">
    <property type="entry name" value="Cauli_VI"/>
    <property type="match status" value="1"/>
</dbReference>
<evidence type="ECO:0000256" key="6">
    <source>
        <dbReference type="ARBA" id="ARBA00022723"/>
    </source>
</evidence>
<dbReference type="GO" id="GO:0043137">
    <property type="term" value="P:DNA replication, removal of RNA primer"/>
    <property type="evidence" value="ECO:0007669"/>
    <property type="project" value="TreeGrafter"/>
</dbReference>
<dbReference type="InParanoid" id="A0A1Y2GPH9"/>
<dbReference type="Gene3D" id="3.30.420.10">
    <property type="entry name" value="Ribonuclease H-like superfamily/Ribonuclease H"/>
    <property type="match status" value="1"/>
</dbReference>
<dbReference type="SUPFAM" id="SSF53098">
    <property type="entry name" value="Ribonuclease H-like"/>
    <property type="match status" value="1"/>
</dbReference>
<dbReference type="InterPro" id="IPR017067">
    <property type="entry name" value="RNase_H1_euk"/>
</dbReference>
<dbReference type="InterPro" id="IPR050092">
    <property type="entry name" value="RNase_H"/>
</dbReference>
<evidence type="ECO:0000256" key="4">
    <source>
        <dbReference type="ARBA" id="ARBA00012180"/>
    </source>
</evidence>
<evidence type="ECO:0000256" key="11">
    <source>
        <dbReference type="SAM" id="MobiDB-lite"/>
    </source>
</evidence>
<dbReference type="PANTHER" id="PTHR10642">
    <property type="entry name" value="RIBONUCLEASE H1"/>
    <property type="match status" value="1"/>
</dbReference>
<dbReference type="PANTHER" id="PTHR10642:SF26">
    <property type="entry name" value="RIBONUCLEASE H1"/>
    <property type="match status" value="1"/>
</dbReference>
<evidence type="ECO:0000256" key="1">
    <source>
        <dbReference type="ARBA" id="ARBA00000077"/>
    </source>
</evidence>
<gene>
    <name evidence="13" type="ORF">BCR41DRAFT_49587</name>
</gene>
<proteinExistence type="inferred from homology"/>
<evidence type="ECO:0000259" key="12">
    <source>
        <dbReference type="PROSITE" id="PS50879"/>
    </source>
</evidence>
<comment type="function">
    <text evidence="10">Endonuclease that specifically degrades the RNA of RNA-DNA hybrids.</text>
</comment>
<reference evidence="13 14" key="1">
    <citation type="submission" date="2016-07" db="EMBL/GenBank/DDBJ databases">
        <title>Pervasive Adenine N6-methylation of Active Genes in Fungi.</title>
        <authorList>
            <consortium name="DOE Joint Genome Institute"/>
            <person name="Mondo S.J."/>
            <person name="Dannebaum R.O."/>
            <person name="Kuo R.C."/>
            <person name="Labutti K."/>
            <person name="Haridas S."/>
            <person name="Kuo A."/>
            <person name="Salamov A."/>
            <person name="Ahrendt S.R."/>
            <person name="Lipzen A."/>
            <person name="Sullivan W."/>
            <person name="Andreopoulos W.B."/>
            <person name="Clum A."/>
            <person name="Lindquist E."/>
            <person name="Daum C."/>
            <person name="Ramamoorthy G.K."/>
            <person name="Gryganskyi A."/>
            <person name="Culley D."/>
            <person name="Magnuson J.K."/>
            <person name="James T.Y."/>
            <person name="O'Malley M.A."/>
            <person name="Stajich J.E."/>
            <person name="Spatafora J.W."/>
            <person name="Visel A."/>
            <person name="Grigoriev I.V."/>
        </authorList>
    </citation>
    <scope>NUCLEOTIDE SEQUENCE [LARGE SCALE GENOMIC DNA]</scope>
    <source>
        <strain evidence="13 14">NRRL 3116</strain>
    </source>
</reference>
<feature type="compositionally biased region" description="Low complexity" evidence="11">
    <location>
        <begin position="57"/>
        <end position="93"/>
    </location>
</feature>
<comment type="caution">
    <text evidence="13">The sequence shown here is derived from an EMBL/GenBank/DDBJ whole genome shotgun (WGS) entry which is preliminary data.</text>
</comment>
<evidence type="ECO:0000256" key="2">
    <source>
        <dbReference type="ARBA" id="ARBA00001946"/>
    </source>
</evidence>
<keyword evidence="8 10" id="KW-0378">Hydrolase</keyword>
<dbReference type="InterPro" id="IPR012337">
    <property type="entry name" value="RNaseH-like_sf"/>
</dbReference>
<comment type="similarity">
    <text evidence="3 10">Belongs to the RNase H family.</text>
</comment>
<organism evidence="13 14">
    <name type="scientific">Lobosporangium transversale</name>
    <dbReference type="NCBI Taxonomy" id="64571"/>
    <lineage>
        <taxon>Eukaryota</taxon>
        <taxon>Fungi</taxon>
        <taxon>Fungi incertae sedis</taxon>
        <taxon>Mucoromycota</taxon>
        <taxon>Mortierellomycotina</taxon>
        <taxon>Mortierellomycetes</taxon>
        <taxon>Mortierellales</taxon>
        <taxon>Mortierellaceae</taxon>
        <taxon>Lobosporangium</taxon>
    </lineage>
</organism>
<evidence type="ECO:0000256" key="8">
    <source>
        <dbReference type="ARBA" id="ARBA00022801"/>
    </source>
</evidence>
<evidence type="ECO:0000256" key="10">
    <source>
        <dbReference type="PIRNR" id="PIRNR036852"/>
    </source>
</evidence>
<evidence type="ECO:0000256" key="9">
    <source>
        <dbReference type="ARBA" id="ARBA00022842"/>
    </source>
</evidence>
<keyword evidence="14" id="KW-1185">Reference proteome</keyword>
<evidence type="ECO:0000256" key="3">
    <source>
        <dbReference type="ARBA" id="ARBA00005300"/>
    </source>
</evidence>
<evidence type="ECO:0000313" key="13">
    <source>
        <dbReference type="EMBL" id="ORZ17506.1"/>
    </source>
</evidence>
<dbReference type="RefSeq" id="XP_021881893.1">
    <property type="nucleotide sequence ID" value="XM_022030873.1"/>
</dbReference>
<dbReference type="AlphaFoldDB" id="A0A1Y2GPH9"/>
<feature type="region of interest" description="Disordered" evidence="11">
    <location>
        <begin position="38"/>
        <end position="97"/>
    </location>
</feature>
<keyword evidence="5 10" id="KW-0540">Nuclease</keyword>
<sequence>MIHLITVMTNRPECEKQVKGFIGAKYKKFETQKEAEEFVKNGPKAYTKPSYKAAVGSSSARPSPYNAAASSSKASGASSSSNTATTSTSTGTESSKDHRIVNGVRVISDAIVAYTDGSSLGNGKSNSRAGVGVFFGVNDPRNVSERLDGDLQTNQRAELTAALRALEVCGSDTAPLEIRTDSMYTINIVTKWAESWIKNDWKRGDGGSVQNRDIIEPLINKVKSRPGPIKWVFVKGHAGTFGNEMADKLANSGAILPKPSAM</sequence>
<keyword evidence="6 10" id="KW-0479">Metal-binding</keyword>
<dbReference type="Pfam" id="PF00075">
    <property type="entry name" value="RNase_H"/>
    <property type="match status" value="1"/>
</dbReference>
<evidence type="ECO:0000313" key="14">
    <source>
        <dbReference type="Proteomes" id="UP000193648"/>
    </source>
</evidence>
<dbReference type="FunCoup" id="A0A1Y2GPH9">
    <property type="interactions" value="62"/>
</dbReference>